<dbReference type="PATRIC" id="fig|121290.4.peg.2861"/>
<protein>
    <submittedName>
        <fullName evidence="2">CopG protein</fullName>
    </submittedName>
</protein>
<name>A0A109BN86_HYPSL</name>
<dbReference type="Proteomes" id="UP000059074">
    <property type="component" value="Unassembled WGS sequence"/>
</dbReference>
<comment type="caution">
    <text evidence="2">The sequence shown here is derived from an EMBL/GenBank/DDBJ whole genome shotgun (WGS) entry which is preliminary data.</text>
</comment>
<dbReference type="Pfam" id="PF04214">
    <property type="entry name" value="DUF411"/>
    <property type="match status" value="1"/>
</dbReference>
<dbReference type="InterPro" id="IPR007332">
    <property type="entry name" value="DUF411"/>
</dbReference>
<dbReference type="AlphaFoldDB" id="A0A109BN86"/>
<reference evidence="2 3" key="1">
    <citation type="submission" date="2015-10" db="EMBL/GenBank/DDBJ databases">
        <title>Transcriptomic analysis of a linuron degrading triple-species bacterial consortium.</title>
        <authorList>
            <person name="Albers P."/>
        </authorList>
    </citation>
    <scope>NUCLEOTIDE SEQUENCE [LARGE SCALE GENOMIC DNA]</scope>
    <source>
        <strain evidence="2 3">WDL6</strain>
    </source>
</reference>
<gene>
    <name evidence="2" type="ORF">APY04_0214</name>
</gene>
<dbReference type="PROSITE" id="PS51257">
    <property type="entry name" value="PROKAR_LIPOPROTEIN"/>
    <property type="match status" value="1"/>
</dbReference>
<feature type="chain" id="PRO_5007132706" evidence="1">
    <location>
        <begin position="23"/>
        <end position="159"/>
    </location>
</feature>
<sequence>MITRRKVVAGIGAASACFIASAAQPTRAAGESLPAVTLHKDPNCDCCTEWGKHIQAAGFEVHAIQSKSVKALKDTLGVPKDLAGCHTAIVDGYVIEGHVPPDALLRLLKERPEAIGLAVAGMPMGSPGMGGTPEEYDVTLFTRTSRQSFGRYRASTRIG</sequence>
<dbReference type="OrthoDB" id="14727at2"/>
<accession>A0A109BN86</accession>
<keyword evidence="3" id="KW-1185">Reference proteome</keyword>
<evidence type="ECO:0000256" key="1">
    <source>
        <dbReference type="SAM" id="SignalP"/>
    </source>
</evidence>
<dbReference type="RefSeq" id="WP_068459019.1">
    <property type="nucleotide sequence ID" value="NZ_LMTR01000015.1"/>
</dbReference>
<evidence type="ECO:0000313" key="3">
    <source>
        <dbReference type="Proteomes" id="UP000059074"/>
    </source>
</evidence>
<dbReference type="EMBL" id="LMTR01000015">
    <property type="protein sequence ID" value="KWT71931.1"/>
    <property type="molecule type" value="Genomic_DNA"/>
</dbReference>
<organism evidence="2 3">
    <name type="scientific">Hyphomicrobium sulfonivorans</name>
    <dbReference type="NCBI Taxonomy" id="121290"/>
    <lineage>
        <taxon>Bacteria</taxon>
        <taxon>Pseudomonadati</taxon>
        <taxon>Pseudomonadota</taxon>
        <taxon>Alphaproteobacteria</taxon>
        <taxon>Hyphomicrobiales</taxon>
        <taxon>Hyphomicrobiaceae</taxon>
        <taxon>Hyphomicrobium</taxon>
    </lineage>
</organism>
<evidence type="ECO:0000313" key="2">
    <source>
        <dbReference type="EMBL" id="KWT71931.1"/>
    </source>
</evidence>
<feature type="signal peptide" evidence="1">
    <location>
        <begin position="1"/>
        <end position="22"/>
    </location>
</feature>
<keyword evidence="1" id="KW-0732">Signal</keyword>
<proteinExistence type="predicted"/>